<dbReference type="GO" id="GO:0070694">
    <property type="term" value="F:5-hydroxymethyl-dUMP N-hydrolase activity"/>
    <property type="evidence" value="ECO:0007669"/>
    <property type="project" value="TreeGrafter"/>
</dbReference>
<dbReference type="PANTHER" id="PTHR15364:SF0">
    <property type="entry name" value="2'-DEOXYNUCLEOSIDE 5'-PHOSPHATE N-HYDROLASE 1"/>
    <property type="match status" value="1"/>
</dbReference>
<gene>
    <name evidence="2" type="ORF">FJY68_08115</name>
</gene>
<reference evidence="2" key="1">
    <citation type="submission" date="2019-03" db="EMBL/GenBank/DDBJ databases">
        <title>Lake Tanganyika Metagenome-Assembled Genomes (MAGs).</title>
        <authorList>
            <person name="Tran P."/>
        </authorList>
    </citation>
    <scope>NUCLEOTIDE SEQUENCE</scope>
    <source>
        <strain evidence="2">K_DeepCast_150m_m2_040</strain>
    </source>
</reference>
<sequence>MRRPLLIYVAGPLYTPGDRHYLCAIDAVCTDCGFRTYLPHRDGGLAPSSGRRTLSFFSSDVSALEDCYAVVAVLNGTDVDSGTAWELGYAYARGKPLIGIYEDTRVDNPPADLNLMITNSVRVISSEAQLRRALTALASGRPGVREKKHGNYDDADIARLATTVKSMKLDLSATEPARFGHETAVLCCLDAVLSIHRNYRRFVVPRVVRFRSEHPDMRLLGDMLSLYDRLGPREFAHVVTQSRDTRRAELLHSVCARLRDIASGCPTIEEEKKAIRDWMTRAGAIGYLTFGVKGIGLATFQYLRMLFGVSTVKPDVHIKRFVGVSLGRPIRDLDAIGLIEAVASRIGTEPTSLDHALWKRLSDPSQSEPPNREDLGDAGCDS</sequence>
<dbReference type="AlphaFoldDB" id="A0A938BTF5"/>
<dbReference type="GO" id="GO:0009159">
    <property type="term" value="P:deoxyribonucleoside monophosphate catabolic process"/>
    <property type="evidence" value="ECO:0007669"/>
    <property type="project" value="TreeGrafter"/>
</dbReference>
<dbReference type="InterPro" id="IPR051239">
    <property type="entry name" value="2'-dNMP_N-hydrolase"/>
</dbReference>
<dbReference type="Pfam" id="PF05014">
    <property type="entry name" value="Nuc_deoxyrib_tr"/>
    <property type="match status" value="1"/>
</dbReference>
<name>A0A938BTF5_UNCW3</name>
<evidence type="ECO:0000313" key="3">
    <source>
        <dbReference type="Proteomes" id="UP000779900"/>
    </source>
</evidence>
<protein>
    <recommendedName>
        <fullName evidence="4">Nucleoside 2-deoxyribosyltransferase</fullName>
    </recommendedName>
</protein>
<dbReference type="PANTHER" id="PTHR15364">
    <property type="entry name" value="2'-DEOXYNUCLEOSIDE 5'-PHOSPHATE N-HYDROLASE 1"/>
    <property type="match status" value="1"/>
</dbReference>
<proteinExistence type="predicted"/>
<feature type="region of interest" description="Disordered" evidence="1">
    <location>
        <begin position="361"/>
        <end position="382"/>
    </location>
</feature>
<evidence type="ECO:0008006" key="4">
    <source>
        <dbReference type="Google" id="ProtNLM"/>
    </source>
</evidence>
<dbReference type="Proteomes" id="UP000779900">
    <property type="component" value="Unassembled WGS sequence"/>
</dbReference>
<dbReference type="SUPFAM" id="SSF52309">
    <property type="entry name" value="N-(deoxy)ribosyltransferase-like"/>
    <property type="match status" value="1"/>
</dbReference>
<organism evidence="2 3">
    <name type="scientific">candidate division WOR-3 bacterium</name>
    <dbReference type="NCBI Taxonomy" id="2052148"/>
    <lineage>
        <taxon>Bacteria</taxon>
        <taxon>Bacteria division WOR-3</taxon>
    </lineage>
</organism>
<dbReference type="EMBL" id="VGIR01000044">
    <property type="protein sequence ID" value="MBM3331799.1"/>
    <property type="molecule type" value="Genomic_DNA"/>
</dbReference>
<comment type="caution">
    <text evidence="2">The sequence shown here is derived from an EMBL/GenBank/DDBJ whole genome shotgun (WGS) entry which is preliminary data.</text>
</comment>
<dbReference type="InterPro" id="IPR007710">
    <property type="entry name" value="Nucleoside_deoxyribTrfase"/>
</dbReference>
<evidence type="ECO:0000256" key="1">
    <source>
        <dbReference type="SAM" id="MobiDB-lite"/>
    </source>
</evidence>
<evidence type="ECO:0000313" key="2">
    <source>
        <dbReference type="EMBL" id="MBM3331799.1"/>
    </source>
</evidence>
<dbReference type="Gene3D" id="3.40.50.450">
    <property type="match status" value="1"/>
</dbReference>
<accession>A0A938BTF5</accession>